<dbReference type="RefSeq" id="WP_248593417.1">
    <property type="nucleotide sequence ID" value="NZ_BAABEB010000006.1"/>
</dbReference>
<evidence type="ECO:0000313" key="1">
    <source>
        <dbReference type="EMBL" id="UPT21112.1"/>
    </source>
</evidence>
<protein>
    <submittedName>
        <fullName evidence="1">Uncharacterized protein</fullName>
    </submittedName>
</protein>
<sequence length="75" mass="8554">MKLRKLGTTSIGGKCPTLYETDSGDIVVQGYRLTDAEALAQLEDVLPNETFVIVPRELMVRFAPKEWRYARIPER</sequence>
<keyword evidence="2" id="KW-1185">Reference proteome</keyword>
<proteinExistence type="predicted"/>
<gene>
    <name evidence="1" type="ORF">FOF52_09185</name>
</gene>
<accession>A0ABY4L0B8</accession>
<dbReference type="Proteomes" id="UP000832041">
    <property type="component" value="Chromosome"/>
</dbReference>
<dbReference type="EMBL" id="CP051627">
    <property type="protein sequence ID" value="UPT21112.1"/>
    <property type="molecule type" value="Genomic_DNA"/>
</dbReference>
<reference evidence="1 2" key="1">
    <citation type="submission" date="2020-04" db="EMBL/GenBank/DDBJ databases">
        <title>Thermobifida alba genome sequencing and assembly.</title>
        <authorList>
            <person name="Luzics S."/>
            <person name="Horvath B."/>
            <person name="Nagy I."/>
            <person name="Toth A."/>
            <person name="Nagy I."/>
            <person name="Kukolya J."/>
        </authorList>
    </citation>
    <scope>NUCLEOTIDE SEQUENCE [LARGE SCALE GENOMIC DNA]</scope>
    <source>
        <strain evidence="1 2">DSM 43795</strain>
    </source>
</reference>
<organism evidence="1 2">
    <name type="scientific">Thermobifida alba</name>
    <name type="common">Thermomonospora alba</name>
    <dbReference type="NCBI Taxonomy" id="53522"/>
    <lineage>
        <taxon>Bacteria</taxon>
        <taxon>Bacillati</taxon>
        <taxon>Actinomycetota</taxon>
        <taxon>Actinomycetes</taxon>
        <taxon>Streptosporangiales</taxon>
        <taxon>Nocardiopsidaceae</taxon>
        <taxon>Thermobifida</taxon>
    </lineage>
</organism>
<name>A0ABY4L0B8_THEAE</name>
<evidence type="ECO:0000313" key="2">
    <source>
        <dbReference type="Proteomes" id="UP000832041"/>
    </source>
</evidence>